<protein>
    <recommendedName>
        <fullName evidence="4">DoxX family protein</fullName>
    </recommendedName>
</protein>
<dbReference type="PANTHER" id="PTHR36974:SF1">
    <property type="entry name" value="DOXX FAMILY MEMBRANE PROTEIN"/>
    <property type="match status" value="1"/>
</dbReference>
<evidence type="ECO:0000256" key="1">
    <source>
        <dbReference type="SAM" id="Phobius"/>
    </source>
</evidence>
<dbReference type="EMBL" id="CP127294">
    <property type="protein sequence ID" value="WIX79582.1"/>
    <property type="molecule type" value="Genomic_DNA"/>
</dbReference>
<evidence type="ECO:0008006" key="4">
    <source>
        <dbReference type="Google" id="ProtNLM"/>
    </source>
</evidence>
<keyword evidence="3" id="KW-1185">Reference proteome</keyword>
<name>A0A9Y2IGE6_9PSEU</name>
<evidence type="ECO:0000313" key="2">
    <source>
        <dbReference type="EMBL" id="WIX79582.1"/>
    </source>
</evidence>
<keyword evidence="1" id="KW-0812">Transmembrane</keyword>
<organism evidence="2 3">
    <name type="scientific">Amycolatopsis carbonis</name>
    <dbReference type="NCBI Taxonomy" id="715471"/>
    <lineage>
        <taxon>Bacteria</taxon>
        <taxon>Bacillati</taxon>
        <taxon>Actinomycetota</taxon>
        <taxon>Actinomycetes</taxon>
        <taxon>Pseudonocardiales</taxon>
        <taxon>Pseudonocardiaceae</taxon>
        <taxon>Amycolatopsis</taxon>
    </lineage>
</organism>
<dbReference type="Proteomes" id="UP001236014">
    <property type="component" value="Chromosome"/>
</dbReference>
<dbReference type="KEGG" id="acab:QRX50_01875"/>
<proteinExistence type="predicted"/>
<keyword evidence="1" id="KW-0472">Membrane</keyword>
<reference evidence="2 3" key="1">
    <citation type="submission" date="2023-06" db="EMBL/GenBank/DDBJ databases">
        <authorList>
            <person name="Oyuntsetseg B."/>
            <person name="Kim S.B."/>
        </authorList>
    </citation>
    <scope>NUCLEOTIDE SEQUENCE [LARGE SCALE GENOMIC DNA]</scope>
    <source>
        <strain evidence="2 3">2-15</strain>
    </source>
</reference>
<sequence length="127" mass="13886">MPDSSRPQRPAYWLAGFLASAGLTHFVRPKQYDALVPEKLPGSRRAWTYASGAAELGVAAAIALPRTRRLGGLAAALLFVGVFPGNVKMALDFERKKLSAPVRAAAWFRLTAQWPLVKWALKVRDNA</sequence>
<feature type="transmembrane region" description="Helical" evidence="1">
    <location>
        <begin position="12"/>
        <end position="27"/>
    </location>
</feature>
<evidence type="ECO:0000313" key="3">
    <source>
        <dbReference type="Proteomes" id="UP001236014"/>
    </source>
</evidence>
<dbReference type="RefSeq" id="WP_285970267.1">
    <property type="nucleotide sequence ID" value="NZ_CP127294.1"/>
</dbReference>
<keyword evidence="1" id="KW-1133">Transmembrane helix</keyword>
<accession>A0A9Y2IGE6</accession>
<gene>
    <name evidence="2" type="ORF">QRX50_01875</name>
</gene>
<dbReference type="PANTHER" id="PTHR36974">
    <property type="entry name" value="MEMBRANE PROTEIN-RELATED"/>
    <property type="match status" value="1"/>
</dbReference>
<dbReference type="AlphaFoldDB" id="A0A9Y2IGE6"/>
<feature type="transmembrane region" description="Helical" evidence="1">
    <location>
        <begin position="70"/>
        <end position="87"/>
    </location>
</feature>